<keyword evidence="1" id="KW-0072">Autophagy</keyword>
<evidence type="ECO:0000313" key="5">
    <source>
        <dbReference type="WBParaSite" id="jg4649.2"/>
    </source>
</evidence>
<keyword evidence="4" id="KW-1185">Reference proteome</keyword>
<organism evidence="4 5">
    <name type="scientific">Ditylenchus dipsaci</name>
    <dbReference type="NCBI Taxonomy" id="166011"/>
    <lineage>
        <taxon>Eukaryota</taxon>
        <taxon>Metazoa</taxon>
        <taxon>Ecdysozoa</taxon>
        <taxon>Nematoda</taxon>
        <taxon>Chromadorea</taxon>
        <taxon>Rhabditida</taxon>
        <taxon>Tylenchina</taxon>
        <taxon>Tylenchomorpha</taxon>
        <taxon>Sphaerularioidea</taxon>
        <taxon>Anguinidae</taxon>
        <taxon>Anguininae</taxon>
        <taxon>Ditylenchus</taxon>
    </lineage>
</organism>
<evidence type="ECO:0000259" key="3">
    <source>
        <dbReference type="SMART" id="SM01175"/>
    </source>
</evidence>
<dbReference type="Pfam" id="PF21054">
    <property type="entry name" value="RUBC_PIKBD"/>
    <property type="match status" value="1"/>
</dbReference>
<dbReference type="InterPro" id="IPR052428">
    <property type="entry name" value="Autophagy_HostDef_Reg"/>
</dbReference>
<protein>
    <submittedName>
        <fullName evidence="5">Rubicon Homology domain-containing protein</fullName>
    </submittedName>
</protein>
<evidence type="ECO:0000313" key="4">
    <source>
        <dbReference type="Proteomes" id="UP000887574"/>
    </source>
</evidence>
<dbReference type="GO" id="GO:1901981">
    <property type="term" value="F:phosphatidylinositol phosphate binding"/>
    <property type="evidence" value="ECO:0007669"/>
    <property type="project" value="TreeGrafter"/>
</dbReference>
<dbReference type="Pfam" id="PF13901">
    <property type="entry name" value="RH_dom"/>
    <property type="match status" value="1"/>
</dbReference>
<feature type="domain" description="Rubicon Homology" evidence="3">
    <location>
        <begin position="330"/>
        <end position="550"/>
    </location>
</feature>
<dbReference type="GO" id="GO:0006914">
    <property type="term" value="P:autophagy"/>
    <property type="evidence" value="ECO:0007669"/>
    <property type="project" value="UniProtKB-KW"/>
</dbReference>
<evidence type="ECO:0000256" key="2">
    <source>
        <dbReference type="SAM" id="MobiDB-lite"/>
    </source>
</evidence>
<sequence>MSGETDKPVLRRPFNLTDTVCSITQAPQKQIFTGTNHTSTIEDDGGDDWCQLQINDQQVSKKQVWESSKSSQTESIHLYLSDMLISSIEQQHWNELRANLDFSQSIDPRLYFPVVSSSEQIPSNLESQSAPAVDDQQASCSNSHPNVDESPFQKYEGNSIFYAHSTGQIPSSSSDNVLLKDGCSGAAGGEASSLVIPSSFQLPSAEDVDTSTEPVVNALLNYFKERRRSISFNESSLAADLACVASYAEAPEKLIPIPNEIPISSEEFYNVDGKRIRLRGSTAWAPPKKKFIFDIQPLNAKDFSAFLLHQKYRCAGCGLQLDNFYAKRCRLCYYYSKLFCQCCHQGLKSRIPAQILHLWNFKEYPVCDTAYKFLKDNEEQAVFNVQAIQPALYKKVTKLRKVRQLRVQLSHMWQYIQLCPSTELQRTPIGYCSLKTMFESIPKRFLILENVDVFSLLDFICIANRNMLETLEPIAVSGAAHIENCSKCQQRGFLCQVCIDAKDLLFPFQLNRVYRCEECGSLTHIKCHDQELKQNGEHKCSKCERIHRKRIRQARLSEAANSLDYSSE</sequence>
<proteinExistence type="predicted"/>
<accession>A0A915EDA5</accession>
<feature type="region of interest" description="Disordered" evidence="2">
    <location>
        <begin position="122"/>
        <end position="149"/>
    </location>
</feature>
<dbReference type="AlphaFoldDB" id="A0A915EDA5"/>
<feature type="compositionally biased region" description="Polar residues" evidence="2">
    <location>
        <begin position="122"/>
        <end position="145"/>
    </location>
</feature>
<dbReference type="InterPro" id="IPR025258">
    <property type="entry name" value="RH_dom"/>
</dbReference>
<dbReference type="PANTHER" id="PTHR45971">
    <property type="entry name" value="PHOX (PX) DOMAIN-CONTAINING PROTEIN"/>
    <property type="match status" value="1"/>
</dbReference>
<dbReference type="SMART" id="SM01175">
    <property type="entry name" value="DUF4206"/>
    <property type="match status" value="1"/>
</dbReference>
<name>A0A915EDA5_9BILA</name>
<evidence type="ECO:0000256" key="1">
    <source>
        <dbReference type="ARBA" id="ARBA00023006"/>
    </source>
</evidence>
<dbReference type="WBParaSite" id="jg4649.2">
    <property type="protein sequence ID" value="jg4649.2"/>
    <property type="gene ID" value="jg4649"/>
</dbReference>
<dbReference type="PANTHER" id="PTHR45971:SF1">
    <property type="entry name" value="RUBICON, ISOFORM A"/>
    <property type="match status" value="1"/>
</dbReference>
<dbReference type="Proteomes" id="UP000887574">
    <property type="component" value="Unplaced"/>
</dbReference>
<dbReference type="InterPro" id="IPR048569">
    <property type="entry name" value="RUBC_PIKBD"/>
</dbReference>
<reference evidence="5" key="1">
    <citation type="submission" date="2022-11" db="UniProtKB">
        <authorList>
            <consortium name="WormBaseParasite"/>
        </authorList>
    </citation>
    <scope>IDENTIFICATION</scope>
</reference>